<dbReference type="Proteomes" id="UP000298652">
    <property type="component" value="Chromosome 9"/>
</dbReference>
<keyword evidence="1" id="KW-0732">Signal</keyword>
<proteinExistence type="predicted"/>
<name>A0A4U6T4H3_SETVI</name>
<keyword evidence="3" id="KW-1185">Reference proteome</keyword>
<evidence type="ECO:0000313" key="2">
    <source>
        <dbReference type="EMBL" id="TKV95573.1"/>
    </source>
</evidence>
<reference evidence="2" key="1">
    <citation type="submission" date="2019-03" db="EMBL/GenBank/DDBJ databases">
        <title>WGS assembly of Setaria viridis.</title>
        <authorList>
            <person name="Huang P."/>
            <person name="Jenkins J."/>
            <person name="Grimwood J."/>
            <person name="Barry K."/>
            <person name="Healey A."/>
            <person name="Mamidi S."/>
            <person name="Sreedasyam A."/>
            <person name="Shu S."/>
            <person name="Feldman M."/>
            <person name="Wu J."/>
            <person name="Yu Y."/>
            <person name="Chen C."/>
            <person name="Johnson J."/>
            <person name="Rokhsar D."/>
            <person name="Baxter I."/>
            <person name="Schmutz J."/>
            <person name="Brutnell T."/>
            <person name="Kellogg E."/>
        </authorList>
    </citation>
    <scope>NUCLEOTIDE SEQUENCE [LARGE SCALE GENOMIC DNA]</scope>
</reference>
<evidence type="ECO:0008006" key="4">
    <source>
        <dbReference type="Google" id="ProtNLM"/>
    </source>
</evidence>
<organism evidence="2 3">
    <name type="scientific">Setaria viridis</name>
    <name type="common">Green bristlegrass</name>
    <name type="synonym">Setaria italica subsp. viridis</name>
    <dbReference type="NCBI Taxonomy" id="4556"/>
    <lineage>
        <taxon>Eukaryota</taxon>
        <taxon>Viridiplantae</taxon>
        <taxon>Streptophyta</taxon>
        <taxon>Embryophyta</taxon>
        <taxon>Tracheophyta</taxon>
        <taxon>Spermatophyta</taxon>
        <taxon>Magnoliopsida</taxon>
        <taxon>Liliopsida</taxon>
        <taxon>Poales</taxon>
        <taxon>Poaceae</taxon>
        <taxon>PACMAD clade</taxon>
        <taxon>Panicoideae</taxon>
        <taxon>Panicodae</taxon>
        <taxon>Paniceae</taxon>
        <taxon>Cenchrinae</taxon>
        <taxon>Setaria</taxon>
    </lineage>
</organism>
<evidence type="ECO:0000313" key="3">
    <source>
        <dbReference type="Proteomes" id="UP000298652"/>
    </source>
</evidence>
<gene>
    <name evidence="2" type="ORF">SEVIR_9G372132v2</name>
</gene>
<feature type="signal peptide" evidence="1">
    <location>
        <begin position="1"/>
        <end position="20"/>
    </location>
</feature>
<feature type="chain" id="PRO_5020541575" description="Secreted protein" evidence="1">
    <location>
        <begin position="21"/>
        <end position="69"/>
    </location>
</feature>
<accession>A0A4U6T4H3</accession>
<dbReference type="Gramene" id="TKV95573">
    <property type="protein sequence ID" value="TKV95573"/>
    <property type="gene ID" value="SEVIR_9G372132v2"/>
</dbReference>
<dbReference type="AlphaFoldDB" id="A0A4U6T4H3"/>
<protein>
    <recommendedName>
        <fullName evidence="4">Secreted protein</fullName>
    </recommendedName>
</protein>
<sequence>MMLAAAPIVSLFLTMPAGFGDFCLRSTSMPLFVCDTAKPCGRKRVIYGEVRVHREKRGVTPASGGKAFV</sequence>
<evidence type="ECO:0000256" key="1">
    <source>
        <dbReference type="SAM" id="SignalP"/>
    </source>
</evidence>
<dbReference type="EMBL" id="CM016560">
    <property type="protein sequence ID" value="TKV95573.1"/>
    <property type="molecule type" value="Genomic_DNA"/>
</dbReference>